<gene>
    <name evidence="1" type="ORF">FEZ33_07580</name>
</gene>
<dbReference type="EMBL" id="VBSP01000025">
    <property type="protein sequence ID" value="TLQ40701.1"/>
    <property type="molecule type" value="Genomic_DNA"/>
</dbReference>
<name>A0A5R9DU19_9LACT</name>
<proteinExistence type="predicted"/>
<sequence length="60" mass="6814">MSTLPEHLDSTARIIKEDIAFISGSKPDLGIESSHKGYRIMMEQSAGMQEYFRAQFPKTH</sequence>
<reference evidence="1 2" key="1">
    <citation type="submission" date="2019-05" db="EMBL/GenBank/DDBJ databases">
        <title>The metagenome of a microbial culture collection derived from dairy environment covers the genomic content of the human microbiome.</title>
        <authorList>
            <person name="Roder T."/>
            <person name="Wuthrich D."/>
            <person name="Sattari Z."/>
            <person name="Von Ah U."/>
            <person name="Bar C."/>
            <person name="Ronchi F."/>
            <person name="Macpherson A.J."/>
            <person name="Ganal-Vonarburg S.C."/>
            <person name="Bruggmann R."/>
            <person name="Vergeres G."/>
        </authorList>
    </citation>
    <scope>NUCLEOTIDE SEQUENCE [LARGE SCALE GENOMIC DNA]</scope>
    <source>
        <strain evidence="1 2">FAM 24227</strain>
    </source>
</reference>
<evidence type="ECO:0000313" key="1">
    <source>
        <dbReference type="EMBL" id="TLQ40701.1"/>
    </source>
</evidence>
<protein>
    <submittedName>
        <fullName evidence="1">Uncharacterized protein</fullName>
    </submittedName>
</protein>
<organism evidence="1 2">
    <name type="scientific">Ruoffia tabacinasalis</name>
    <dbReference type="NCBI Taxonomy" id="87458"/>
    <lineage>
        <taxon>Bacteria</taxon>
        <taxon>Bacillati</taxon>
        <taxon>Bacillota</taxon>
        <taxon>Bacilli</taxon>
        <taxon>Lactobacillales</taxon>
        <taxon>Aerococcaceae</taxon>
        <taxon>Ruoffia</taxon>
    </lineage>
</organism>
<dbReference type="AlphaFoldDB" id="A0A5R9DU19"/>
<evidence type="ECO:0000313" key="2">
    <source>
        <dbReference type="Proteomes" id="UP000306420"/>
    </source>
</evidence>
<dbReference type="RefSeq" id="WP_138404802.1">
    <property type="nucleotide sequence ID" value="NZ_VBSP01000025.1"/>
</dbReference>
<comment type="caution">
    <text evidence="1">The sequence shown here is derived from an EMBL/GenBank/DDBJ whole genome shotgun (WGS) entry which is preliminary data.</text>
</comment>
<accession>A0A5R9DU19</accession>
<dbReference type="Proteomes" id="UP000306420">
    <property type="component" value="Unassembled WGS sequence"/>
</dbReference>